<name>A0A0L7LQA7_OPEBR</name>
<organism evidence="1 2">
    <name type="scientific">Operophtera brumata</name>
    <name type="common">Winter moth</name>
    <name type="synonym">Phalaena brumata</name>
    <dbReference type="NCBI Taxonomy" id="104452"/>
    <lineage>
        <taxon>Eukaryota</taxon>
        <taxon>Metazoa</taxon>
        <taxon>Ecdysozoa</taxon>
        <taxon>Arthropoda</taxon>
        <taxon>Hexapoda</taxon>
        <taxon>Insecta</taxon>
        <taxon>Pterygota</taxon>
        <taxon>Neoptera</taxon>
        <taxon>Endopterygota</taxon>
        <taxon>Lepidoptera</taxon>
        <taxon>Glossata</taxon>
        <taxon>Ditrysia</taxon>
        <taxon>Geometroidea</taxon>
        <taxon>Geometridae</taxon>
        <taxon>Larentiinae</taxon>
        <taxon>Operophtera</taxon>
    </lineage>
</organism>
<dbReference type="AlphaFoldDB" id="A0A0L7LQA7"/>
<evidence type="ECO:0000313" key="1">
    <source>
        <dbReference type="EMBL" id="KOB77627.1"/>
    </source>
</evidence>
<reference evidence="1 2" key="1">
    <citation type="journal article" date="2015" name="Genome Biol. Evol.">
        <title>The genome of winter moth (Operophtera brumata) provides a genomic perspective on sexual dimorphism and phenology.</title>
        <authorList>
            <person name="Derks M.F."/>
            <person name="Smit S."/>
            <person name="Salis L."/>
            <person name="Schijlen E."/>
            <person name="Bossers A."/>
            <person name="Mateman C."/>
            <person name="Pijl A.S."/>
            <person name="de Ridder D."/>
            <person name="Groenen M.A."/>
            <person name="Visser M.E."/>
            <person name="Megens H.J."/>
        </authorList>
    </citation>
    <scope>NUCLEOTIDE SEQUENCE [LARGE SCALE GENOMIC DNA]</scope>
    <source>
        <strain evidence="1">WM2013NL</strain>
        <tissue evidence="1">Head and thorax</tissue>
    </source>
</reference>
<accession>A0A0L7LQA7</accession>
<protein>
    <submittedName>
        <fullName evidence="1">Uncharacterized protein</fullName>
    </submittedName>
</protein>
<comment type="caution">
    <text evidence="1">The sequence shown here is derived from an EMBL/GenBank/DDBJ whole genome shotgun (WGS) entry which is preliminary data.</text>
</comment>
<proteinExistence type="predicted"/>
<gene>
    <name evidence="1" type="ORF">OBRU01_03762</name>
</gene>
<dbReference type="PROSITE" id="PS51257">
    <property type="entry name" value="PROKAR_LIPOPROTEIN"/>
    <property type="match status" value="1"/>
</dbReference>
<sequence length="148" mass="15805">MDYKTVIITVFISGCLTFPVDDPIRIDLPVYDQPQSPQASSDDPLAYDTAFAKSIVPENHPGAELDQSAGGNLISYKLQAASNILGNTLDSKSAAHETEGFGSKALSIKENVQNIVAGLFQVPGKIFSKITRLATEKLNNLGGRLIGL</sequence>
<evidence type="ECO:0000313" key="2">
    <source>
        <dbReference type="Proteomes" id="UP000037510"/>
    </source>
</evidence>
<dbReference type="Proteomes" id="UP000037510">
    <property type="component" value="Unassembled WGS sequence"/>
</dbReference>
<keyword evidence="2" id="KW-1185">Reference proteome</keyword>
<dbReference type="EMBL" id="JTDY01000340">
    <property type="protein sequence ID" value="KOB77627.1"/>
    <property type="molecule type" value="Genomic_DNA"/>
</dbReference>